<evidence type="ECO:0000313" key="1">
    <source>
        <dbReference type="EMBL" id="SPC34471.1"/>
    </source>
</evidence>
<sequence length="269" mass="30055">MNSTRYILATVIVLGIAVAMLSSYSTANDKPRIKNIWEEYSVCDVDVLPNVVRNMIKERYPFEVKLAFPTYIPEGYKPIAMDFIVDGPDTPNGWVKIIYWNKGDCRILYSTGEDALYALHGGFGYIIHLPDKQGPVPKGMNDEAVDKALTEYQQRKNSIRAPIQEVRLSNGYRAIGWEPFMGISGIGIARCPEFEGKTVNDTLIDDADNVTCTYDDGTVAEGYMVYTGEDKQAGMVTYWHEEYNLGITVRGGLPLEELAKIAGSVKIQE</sequence>
<accession>A0A2K5AS52</accession>
<dbReference type="KEGG" id="ncv:NCAV_1304"/>
<organism evidence="1 2">
    <name type="scientific">Candidatus Nitrosocaldus cavascurensis</name>
    <dbReference type="NCBI Taxonomy" id="2058097"/>
    <lineage>
        <taxon>Archaea</taxon>
        <taxon>Nitrososphaerota</taxon>
        <taxon>Nitrososphaeria</taxon>
        <taxon>Candidatus Nitrosocaldales</taxon>
        <taxon>Candidatus Nitrosocaldaceae</taxon>
        <taxon>Candidatus Nitrosocaldus</taxon>
    </lineage>
</organism>
<reference evidence="2" key="1">
    <citation type="submission" date="2018-01" db="EMBL/GenBank/DDBJ databases">
        <authorList>
            <person name="Kerou L M."/>
        </authorList>
    </citation>
    <scope>NUCLEOTIDE SEQUENCE [LARGE SCALE GENOMIC DNA]</scope>
    <source>
        <strain evidence="2">SCU2</strain>
    </source>
</reference>
<protein>
    <recommendedName>
        <fullName evidence="3">DUF4367 domain-containing protein</fullName>
    </recommendedName>
</protein>
<keyword evidence="2" id="KW-1185">Reference proteome</keyword>
<dbReference type="Proteomes" id="UP000236248">
    <property type="component" value="Chromosome NCAV"/>
</dbReference>
<name>A0A2K5AS52_9ARCH</name>
<dbReference type="AlphaFoldDB" id="A0A2K5AS52"/>
<gene>
    <name evidence="1" type="ORF">NCAV_1304</name>
</gene>
<dbReference type="EMBL" id="LT981265">
    <property type="protein sequence ID" value="SPC34471.1"/>
    <property type="molecule type" value="Genomic_DNA"/>
</dbReference>
<evidence type="ECO:0008006" key="3">
    <source>
        <dbReference type="Google" id="ProtNLM"/>
    </source>
</evidence>
<dbReference type="GeneID" id="41595305"/>
<evidence type="ECO:0000313" key="2">
    <source>
        <dbReference type="Proteomes" id="UP000236248"/>
    </source>
</evidence>
<proteinExistence type="predicted"/>
<dbReference type="RefSeq" id="WP_103286879.1">
    <property type="nucleotide sequence ID" value="NZ_LT981265.1"/>
</dbReference>